<gene>
    <name evidence="1" type="ORF">F3W81_15555</name>
</gene>
<dbReference type="Proteomes" id="UP000594118">
    <property type="component" value="Chromosome"/>
</dbReference>
<sequence>MSPRFTEAEVITTVTRLTPTQLTRYIEVAFVRPERAESGYLFRTVDIARLELLCDLSQDLELDENALHVVIPLIDQLHATRQELARMSEALDALPPDLRASIATALTTS</sequence>
<organism evidence="1 2">
    <name type="scientific">Pseudooceanicola spongiae</name>
    <dbReference type="NCBI Taxonomy" id="2613965"/>
    <lineage>
        <taxon>Bacteria</taxon>
        <taxon>Pseudomonadati</taxon>
        <taxon>Pseudomonadota</taxon>
        <taxon>Alphaproteobacteria</taxon>
        <taxon>Rhodobacterales</taxon>
        <taxon>Paracoccaceae</taxon>
        <taxon>Pseudooceanicola</taxon>
    </lineage>
</organism>
<dbReference type="AlphaFoldDB" id="A0A7L9WP88"/>
<evidence type="ECO:0000313" key="2">
    <source>
        <dbReference type="Proteomes" id="UP000594118"/>
    </source>
</evidence>
<evidence type="ECO:0000313" key="1">
    <source>
        <dbReference type="EMBL" id="QOL82121.1"/>
    </source>
</evidence>
<dbReference type="RefSeq" id="WP_193080076.1">
    <property type="nucleotide sequence ID" value="NZ_CP045201.1"/>
</dbReference>
<accession>A0A7L9WP88</accession>
<dbReference type="Gene3D" id="1.10.1660.10">
    <property type="match status" value="1"/>
</dbReference>
<dbReference type="EMBL" id="CP045201">
    <property type="protein sequence ID" value="QOL82121.1"/>
    <property type="molecule type" value="Genomic_DNA"/>
</dbReference>
<name>A0A7L9WP88_9RHOB</name>
<keyword evidence="2" id="KW-1185">Reference proteome</keyword>
<dbReference type="KEGG" id="pshq:F3W81_15555"/>
<dbReference type="Pfam" id="PF13591">
    <property type="entry name" value="MerR_2"/>
    <property type="match status" value="1"/>
</dbReference>
<proteinExistence type="predicted"/>
<protein>
    <recommendedName>
        <fullName evidence="3">HTH merR-type domain-containing protein</fullName>
    </recommendedName>
</protein>
<evidence type="ECO:0008006" key="3">
    <source>
        <dbReference type="Google" id="ProtNLM"/>
    </source>
</evidence>
<reference evidence="1 2" key="1">
    <citation type="submission" date="2019-10" db="EMBL/GenBank/DDBJ databases">
        <title>Pseudopuniceibacterium sp. HQ09 islated from Antarctica.</title>
        <authorList>
            <person name="Liao L."/>
            <person name="Su S."/>
            <person name="Chen B."/>
            <person name="Yu Y."/>
        </authorList>
    </citation>
    <scope>NUCLEOTIDE SEQUENCE [LARGE SCALE GENOMIC DNA]</scope>
    <source>
        <strain evidence="1 2">HQ09</strain>
    </source>
</reference>